<reference evidence="2 3" key="1">
    <citation type="submission" date="2018-03" db="EMBL/GenBank/DDBJ databases">
        <title>Genomic Encyclopedia of Archaeal and Bacterial Type Strains, Phase II (KMG-II): from individual species to whole genera.</title>
        <authorList>
            <person name="Goeker M."/>
        </authorList>
    </citation>
    <scope>NUCLEOTIDE SEQUENCE [LARGE SCALE GENOMIC DNA]</scope>
    <source>
        <strain evidence="2 3">DSM 100214</strain>
    </source>
</reference>
<organism evidence="2 3">
    <name type="scientific">Dysgonomonas alginatilytica</name>
    <dbReference type="NCBI Taxonomy" id="1605892"/>
    <lineage>
        <taxon>Bacteria</taxon>
        <taxon>Pseudomonadati</taxon>
        <taxon>Bacteroidota</taxon>
        <taxon>Bacteroidia</taxon>
        <taxon>Bacteroidales</taxon>
        <taxon>Dysgonomonadaceae</taxon>
        <taxon>Dysgonomonas</taxon>
    </lineage>
</organism>
<keyword evidence="3" id="KW-1185">Reference proteome</keyword>
<proteinExistence type="predicted"/>
<sequence>MGKILSLAIMVCLSANLFAQVQNQAEPVIGTWEGEEVFVEQTDSTEHHISAAYIQLEPQVLADIDWLNYSPLDQDIPLRDDKNRFVLMWMSGSPTVKIGMDDRIVTFQGAQPWLLMAYMMGWTKYSLEHNYSADPVDCTTAAVTNVVKFYERNRKSLAKSKEVEKYAKMVKDDSLKKYISGVLAQPVATAE</sequence>
<evidence type="ECO:0000313" key="2">
    <source>
        <dbReference type="EMBL" id="PXV68973.1"/>
    </source>
</evidence>
<name>A0A2V3PTM3_9BACT</name>
<dbReference type="Proteomes" id="UP000247973">
    <property type="component" value="Unassembled WGS sequence"/>
</dbReference>
<dbReference type="OrthoDB" id="793442at2"/>
<gene>
    <name evidence="2" type="ORF">CLV62_101239</name>
</gene>
<dbReference type="AlphaFoldDB" id="A0A2V3PTM3"/>
<feature type="signal peptide" evidence="1">
    <location>
        <begin position="1"/>
        <end position="19"/>
    </location>
</feature>
<keyword evidence="1" id="KW-0732">Signal</keyword>
<accession>A0A2V3PTM3</accession>
<feature type="chain" id="PRO_5015987726" evidence="1">
    <location>
        <begin position="20"/>
        <end position="191"/>
    </location>
</feature>
<dbReference type="EMBL" id="QICL01000001">
    <property type="protein sequence ID" value="PXV68973.1"/>
    <property type="molecule type" value="Genomic_DNA"/>
</dbReference>
<evidence type="ECO:0000256" key="1">
    <source>
        <dbReference type="SAM" id="SignalP"/>
    </source>
</evidence>
<evidence type="ECO:0000313" key="3">
    <source>
        <dbReference type="Proteomes" id="UP000247973"/>
    </source>
</evidence>
<dbReference type="RefSeq" id="WP_110308945.1">
    <property type="nucleotide sequence ID" value="NZ_QICL01000001.1"/>
</dbReference>
<comment type="caution">
    <text evidence="2">The sequence shown here is derived from an EMBL/GenBank/DDBJ whole genome shotgun (WGS) entry which is preliminary data.</text>
</comment>
<protein>
    <submittedName>
        <fullName evidence="2">Uncharacterized protein</fullName>
    </submittedName>
</protein>